<dbReference type="Proteomes" id="UP000308697">
    <property type="component" value="Unassembled WGS sequence"/>
</dbReference>
<dbReference type="EMBL" id="SUMB01000003">
    <property type="protein sequence ID" value="TJZ55574.1"/>
    <property type="molecule type" value="Genomic_DNA"/>
</dbReference>
<keyword evidence="2" id="KW-1185">Reference proteome</keyword>
<accession>A0A4U0NYY5</accession>
<sequence>MAMCVRVERVPSPALPYDSERRVISVPDCLSPQLTVIAVRAILDELAIPQPEFGAVCFCGTPIGVSEELIPPQRLTDEVIHIGA</sequence>
<protein>
    <submittedName>
        <fullName evidence="1">Uncharacterized protein</fullName>
    </submittedName>
</protein>
<dbReference type="AlphaFoldDB" id="A0A4U0NYY5"/>
<reference evidence="1 2" key="1">
    <citation type="submission" date="2019-04" db="EMBL/GenBank/DDBJ databases">
        <title>Streptomyces piniterrae sp. nov., a heliquinomycin-producing actinomycete isolated from rhizosphere soil of Pinus yunnanensis.</title>
        <authorList>
            <person name="Zhuang X."/>
            <person name="Zhao J."/>
        </authorList>
    </citation>
    <scope>NUCLEOTIDE SEQUENCE [LARGE SCALE GENOMIC DNA]</scope>
    <source>
        <strain evidence="2">jys28</strain>
    </source>
</reference>
<evidence type="ECO:0000313" key="2">
    <source>
        <dbReference type="Proteomes" id="UP000308697"/>
    </source>
</evidence>
<comment type="caution">
    <text evidence="1">The sequence shown here is derived from an EMBL/GenBank/DDBJ whole genome shotgun (WGS) entry which is preliminary data.</text>
</comment>
<name>A0A4U0NYY5_9ACTN</name>
<proteinExistence type="predicted"/>
<gene>
    <name evidence="1" type="ORF">FCH28_09540</name>
</gene>
<organism evidence="1 2">
    <name type="scientific">Streptomyces piniterrae</name>
    <dbReference type="NCBI Taxonomy" id="2571125"/>
    <lineage>
        <taxon>Bacteria</taxon>
        <taxon>Bacillati</taxon>
        <taxon>Actinomycetota</taxon>
        <taxon>Actinomycetes</taxon>
        <taxon>Kitasatosporales</taxon>
        <taxon>Streptomycetaceae</taxon>
        <taxon>Streptomyces</taxon>
    </lineage>
</organism>
<dbReference type="RefSeq" id="WP_136739339.1">
    <property type="nucleotide sequence ID" value="NZ_SUMB01000003.1"/>
</dbReference>
<evidence type="ECO:0000313" key="1">
    <source>
        <dbReference type="EMBL" id="TJZ55574.1"/>
    </source>
</evidence>
<dbReference type="OrthoDB" id="4245530at2"/>